<dbReference type="GO" id="GO:0008381">
    <property type="term" value="F:mechanosensitive monoatomic ion channel activity"/>
    <property type="evidence" value="ECO:0007669"/>
    <property type="project" value="UniProtKB-ARBA"/>
</dbReference>
<gene>
    <name evidence="10" type="ORF">BUL40_12920</name>
</gene>
<dbReference type="InterPro" id="IPR006685">
    <property type="entry name" value="MscS_channel_2nd"/>
</dbReference>
<sequence>MQGAEPVKEILEKDVWGNIKEFMNLGFHIPTGEGTIHLTIWLLLVLILAFVVTSYFLKFLRKLLTRKMDSEDTLKFISIFKFIKYFVYLVVILLTMSAAGINVTVILTASAALFVGLGLALQELFQDIIGGIFIIVDKSLNVGDIIEVNGKVGKVFEIKLRTTRAITRDDKIIIIPNHKFISDIIYNYTQNHKLTREKIVVGVAYGSDVQLVTNLLLEAVDKQKSVRKNPKPFVTFDDFGDSALLFSVHFFINDSFGDPRIKSDIRYTIDAKFRENNVSIPFPQRDVHIIGHTNYKAPNTER</sequence>
<dbReference type="Gene3D" id="3.30.70.100">
    <property type="match status" value="1"/>
</dbReference>
<dbReference type="InterPro" id="IPR049278">
    <property type="entry name" value="MS_channel_C"/>
</dbReference>
<evidence type="ECO:0000313" key="10">
    <source>
        <dbReference type="EMBL" id="OQD42073.1"/>
    </source>
</evidence>
<keyword evidence="6 7" id="KW-0472">Membrane</keyword>
<dbReference type="RefSeq" id="WP_176465483.1">
    <property type="nucleotide sequence ID" value="NZ_MTBC01000009.1"/>
</dbReference>
<protein>
    <submittedName>
        <fullName evidence="10">Mechanosensitive ion channel protein MscS</fullName>
    </submittedName>
</protein>
<keyword evidence="5 7" id="KW-1133">Transmembrane helix</keyword>
<dbReference type="InterPro" id="IPR011066">
    <property type="entry name" value="MscS_channel_C_sf"/>
</dbReference>
<evidence type="ECO:0000256" key="4">
    <source>
        <dbReference type="ARBA" id="ARBA00022692"/>
    </source>
</evidence>
<dbReference type="Pfam" id="PF21082">
    <property type="entry name" value="MS_channel_3rd"/>
    <property type="match status" value="1"/>
</dbReference>
<evidence type="ECO:0000256" key="7">
    <source>
        <dbReference type="SAM" id="Phobius"/>
    </source>
</evidence>
<dbReference type="InterPro" id="IPR011014">
    <property type="entry name" value="MscS_channel_TM-2"/>
</dbReference>
<dbReference type="PANTHER" id="PTHR30347">
    <property type="entry name" value="POTASSIUM CHANNEL RELATED"/>
    <property type="match status" value="1"/>
</dbReference>
<dbReference type="GO" id="GO:0005886">
    <property type="term" value="C:plasma membrane"/>
    <property type="evidence" value="ECO:0007669"/>
    <property type="project" value="UniProtKB-SubCell"/>
</dbReference>
<proteinExistence type="inferred from homology"/>
<name>A0A1V6LPI3_9FLAO</name>
<dbReference type="SUPFAM" id="SSF82861">
    <property type="entry name" value="Mechanosensitive channel protein MscS (YggB), transmembrane region"/>
    <property type="match status" value="1"/>
</dbReference>
<feature type="transmembrane region" description="Helical" evidence="7">
    <location>
        <begin position="85"/>
        <end position="107"/>
    </location>
</feature>
<evidence type="ECO:0000256" key="5">
    <source>
        <dbReference type="ARBA" id="ARBA00022989"/>
    </source>
</evidence>
<feature type="transmembrane region" description="Helical" evidence="7">
    <location>
        <begin position="38"/>
        <end position="57"/>
    </location>
</feature>
<feature type="domain" description="Mechanosensitive ion channel MscS C-terminal" evidence="9">
    <location>
        <begin position="198"/>
        <end position="280"/>
    </location>
</feature>
<evidence type="ECO:0000256" key="2">
    <source>
        <dbReference type="ARBA" id="ARBA00008017"/>
    </source>
</evidence>
<feature type="domain" description="Mechanosensitive ion channel MscS" evidence="8">
    <location>
        <begin position="124"/>
        <end position="189"/>
    </location>
</feature>
<keyword evidence="3" id="KW-1003">Cell membrane</keyword>
<dbReference type="PANTHER" id="PTHR30347:SF1">
    <property type="entry name" value="MECHANOSENSITIVE CHANNEL MSCK"/>
    <property type="match status" value="1"/>
</dbReference>
<evidence type="ECO:0000259" key="9">
    <source>
        <dbReference type="Pfam" id="PF21082"/>
    </source>
</evidence>
<dbReference type="Pfam" id="PF00924">
    <property type="entry name" value="MS_channel_2nd"/>
    <property type="match status" value="1"/>
</dbReference>
<dbReference type="Gene3D" id="2.30.30.60">
    <property type="match status" value="1"/>
</dbReference>
<keyword evidence="11" id="KW-1185">Reference proteome</keyword>
<organism evidence="10 11">
    <name type="scientific">Croceivirga radicis</name>
    <dbReference type="NCBI Taxonomy" id="1929488"/>
    <lineage>
        <taxon>Bacteria</taxon>
        <taxon>Pseudomonadati</taxon>
        <taxon>Bacteroidota</taxon>
        <taxon>Flavobacteriia</taxon>
        <taxon>Flavobacteriales</taxon>
        <taxon>Flavobacteriaceae</taxon>
        <taxon>Croceivirga</taxon>
    </lineage>
</organism>
<dbReference type="InterPro" id="IPR010920">
    <property type="entry name" value="LSM_dom_sf"/>
</dbReference>
<accession>A0A1V6LPI3</accession>
<dbReference type="EMBL" id="MTBC01000009">
    <property type="protein sequence ID" value="OQD42073.1"/>
    <property type="molecule type" value="Genomic_DNA"/>
</dbReference>
<comment type="caution">
    <text evidence="10">The sequence shown here is derived from an EMBL/GenBank/DDBJ whole genome shotgun (WGS) entry which is preliminary data.</text>
</comment>
<dbReference type="Gene3D" id="1.10.287.1260">
    <property type="match status" value="1"/>
</dbReference>
<dbReference type="InterPro" id="IPR052702">
    <property type="entry name" value="MscS-like_channel"/>
</dbReference>
<reference evidence="10 11" key="1">
    <citation type="submission" date="2016-12" db="EMBL/GenBank/DDBJ databases">
        <authorList>
            <person name="Song W.-J."/>
            <person name="Kurnit D.M."/>
        </authorList>
    </citation>
    <scope>NUCLEOTIDE SEQUENCE [LARGE SCALE GENOMIC DNA]</scope>
    <source>
        <strain evidence="10 11">HSG9</strain>
    </source>
</reference>
<evidence type="ECO:0000256" key="6">
    <source>
        <dbReference type="ARBA" id="ARBA00023136"/>
    </source>
</evidence>
<dbReference type="InterPro" id="IPR023408">
    <property type="entry name" value="MscS_beta-dom_sf"/>
</dbReference>
<comment type="similarity">
    <text evidence="2">Belongs to the MscS (TC 1.A.23) family.</text>
</comment>
<dbReference type="Proteomes" id="UP000191680">
    <property type="component" value="Unassembled WGS sequence"/>
</dbReference>
<dbReference type="SUPFAM" id="SSF50182">
    <property type="entry name" value="Sm-like ribonucleoproteins"/>
    <property type="match status" value="1"/>
</dbReference>
<evidence type="ECO:0000313" key="11">
    <source>
        <dbReference type="Proteomes" id="UP000191680"/>
    </source>
</evidence>
<dbReference type="SUPFAM" id="SSF82689">
    <property type="entry name" value="Mechanosensitive channel protein MscS (YggB), C-terminal domain"/>
    <property type="match status" value="1"/>
</dbReference>
<evidence type="ECO:0000259" key="8">
    <source>
        <dbReference type="Pfam" id="PF00924"/>
    </source>
</evidence>
<dbReference type="AlphaFoldDB" id="A0A1V6LPI3"/>
<comment type="subcellular location">
    <subcellularLocation>
        <location evidence="1">Cell membrane</location>
        <topology evidence="1">Multi-pass membrane protein</topology>
    </subcellularLocation>
</comment>
<evidence type="ECO:0000256" key="1">
    <source>
        <dbReference type="ARBA" id="ARBA00004651"/>
    </source>
</evidence>
<keyword evidence="4 7" id="KW-0812">Transmembrane</keyword>
<evidence type="ECO:0000256" key="3">
    <source>
        <dbReference type="ARBA" id="ARBA00022475"/>
    </source>
</evidence>